<feature type="chain" id="PRO_5035584712" description="NAD-dependent epimerase/dehydratase domain-containing protein" evidence="9">
    <location>
        <begin position="22"/>
        <end position="380"/>
    </location>
</feature>
<comment type="catalytic activity">
    <reaction evidence="7">
        <text>UDP-alpha-D-glucuronate + H(+) = UDP-alpha-D-xylose + CO2</text>
        <dbReference type="Rhea" id="RHEA:23916"/>
        <dbReference type="ChEBI" id="CHEBI:15378"/>
        <dbReference type="ChEBI" id="CHEBI:16526"/>
        <dbReference type="ChEBI" id="CHEBI:57632"/>
        <dbReference type="ChEBI" id="CHEBI:58052"/>
        <dbReference type="EC" id="4.1.1.35"/>
    </reaction>
</comment>
<feature type="domain" description="NAD-dependent epimerase/dehydratase" evidence="10">
    <location>
        <begin position="50"/>
        <end position="282"/>
    </location>
</feature>
<dbReference type="AlphaFoldDB" id="A0A6T0WLP1"/>
<gene>
    <name evidence="11" type="ORF">AMON00008_LOCUS14181</name>
    <name evidence="12" type="ORF">AMON00008_LOCUS14182</name>
</gene>
<dbReference type="GO" id="GO:0070403">
    <property type="term" value="F:NAD+ binding"/>
    <property type="evidence" value="ECO:0007669"/>
    <property type="project" value="InterPro"/>
</dbReference>
<name>A0A6T0WLP1_9DINO</name>
<dbReference type="EMBL" id="HBNR01021298">
    <property type="protein sequence ID" value="CAE4574563.1"/>
    <property type="molecule type" value="Transcribed_RNA"/>
</dbReference>
<dbReference type="EMBL" id="HBNR01021297">
    <property type="protein sequence ID" value="CAE4574562.1"/>
    <property type="molecule type" value="Transcribed_RNA"/>
</dbReference>
<evidence type="ECO:0000256" key="9">
    <source>
        <dbReference type="SAM" id="SignalP"/>
    </source>
</evidence>
<evidence type="ECO:0000313" key="12">
    <source>
        <dbReference type="EMBL" id="CAE4574563.1"/>
    </source>
</evidence>
<dbReference type="InterPro" id="IPR036291">
    <property type="entry name" value="NAD(P)-bd_dom_sf"/>
</dbReference>
<dbReference type="UniPathway" id="UPA00796">
    <property type="reaction ID" value="UER00771"/>
</dbReference>
<feature type="region of interest" description="Disordered" evidence="8">
    <location>
        <begin position="360"/>
        <end position="380"/>
    </location>
</feature>
<dbReference type="SUPFAM" id="SSF51735">
    <property type="entry name" value="NAD(P)-binding Rossmann-fold domains"/>
    <property type="match status" value="1"/>
</dbReference>
<dbReference type="Gene3D" id="3.40.50.720">
    <property type="entry name" value="NAD(P)-binding Rossmann-like Domain"/>
    <property type="match status" value="1"/>
</dbReference>
<organism evidence="12">
    <name type="scientific">Alexandrium monilatum</name>
    <dbReference type="NCBI Taxonomy" id="311494"/>
    <lineage>
        <taxon>Eukaryota</taxon>
        <taxon>Sar</taxon>
        <taxon>Alveolata</taxon>
        <taxon>Dinophyceae</taxon>
        <taxon>Gonyaulacales</taxon>
        <taxon>Pyrocystaceae</taxon>
        <taxon>Alexandrium</taxon>
    </lineage>
</organism>
<dbReference type="Pfam" id="PF01370">
    <property type="entry name" value="Epimerase"/>
    <property type="match status" value="1"/>
</dbReference>
<dbReference type="GO" id="GO:0042732">
    <property type="term" value="P:D-xylose metabolic process"/>
    <property type="evidence" value="ECO:0007669"/>
    <property type="project" value="InterPro"/>
</dbReference>
<proteinExistence type="predicted"/>
<dbReference type="InterPro" id="IPR044516">
    <property type="entry name" value="UXS-like"/>
</dbReference>
<evidence type="ECO:0000256" key="6">
    <source>
        <dbReference type="ARBA" id="ARBA00023239"/>
    </source>
</evidence>
<evidence type="ECO:0000256" key="4">
    <source>
        <dbReference type="ARBA" id="ARBA00022793"/>
    </source>
</evidence>
<accession>A0A6T0WLP1</accession>
<keyword evidence="5" id="KW-0520">NAD</keyword>
<evidence type="ECO:0000256" key="2">
    <source>
        <dbReference type="ARBA" id="ARBA00004496"/>
    </source>
</evidence>
<feature type="signal peptide" evidence="9">
    <location>
        <begin position="1"/>
        <end position="21"/>
    </location>
</feature>
<evidence type="ECO:0000259" key="10">
    <source>
        <dbReference type="Pfam" id="PF01370"/>
    </source>
</evidence>
<dbReference type="InterPro" id="IPR001509">
    <property type="entry name" value="Epimerase_deHydtase"/>
</dbReference>
<evidence type="ECO:0000256" key="7">
    <source>
        <dbReference type="ARBA" id="ARBA00051601"/>
    </source>
</evidence>
<dbReference type="CDD" id="cd05230">
    <property type="entry name" value="UGD_SDR_e"/>
    <property type="match status" value="1"/>
</dbReference>
<evidence type="ECO:0000313" key="11">
    <source>
        <dbReference type="EMBL" id="CAE4574562.1"/>
    </source>
</evidence>
<evidence type="ECO:0000256" key="3">
    <source>
        <dbReference type="ARBA" id="ARBA00022490"/>
    </source>
</evidence>
<dbReference type="PANTHER" id="PTHR43078">
    <property type="entry name" value="UDP-GLUCURONIC ACID DECARBOXYLASE-RELATED"/>
    <property type="match status" value="1"/>
</dbReference>
<sequence>MIWQWLLLGGVFAGSTFTAAAEGSPAEEGVCRPGAGCPISPADGKKVKRILVTGGAGFLGSHLVDRLLEAGHHVIVADNYFTGDKFNLKRWLGNPALEIIRHDITQELFVEVDQIYHLACPASPPHYKYNPIKTMKTSILGTMNMLGLALRVRARMLFTSTSEVYGDPLEHPQTEEYWGNVNPIGVRACYDEGKRAAETLMFDYHRTHNLEIRVARIFNTYGPRMNLGDGRVVSNFVAQALQGVPLTIYKPGTQTRSFCFVSDLVDGLIRLMEGNSTGPINLGNPDEFTMEELALAVKEVVNPNATVIYKDNTADDPRQRKPNITKAKTLLDWAPTVKLKDGLRMMKEDFAERLGLSLPTDGDTVADHGRPQWRMTQGGR</sequence>
<dbReference type="GO" id="GO:0005737">
    <property type="term" value="C:cytoplasm"/>
    <property type="evidence" value="ECO:0007669"/>
    <property type="project" value="UniProtKB-SubCell"/>
</dbReference>
<reference evidence="12" key="1">
    <citation type="submission" date="2021-01" db="EMBL/GenBank/DDBJ databases">
        <authorList>
            <person name="Corre E."/>
            <person name="Pelletier E."/>
            <person name="Niang G."/>
            <person name="Scheremetjew M."/>
            <person name="Finn R."/>
            <person name="Kale V."/>
            <person name="Holt S."/>
            <person name="Cochrane G."/>
            <person name="Meng A."/>
            <person name="Brown T."/>
            <person name="Cohen L."/>
        </authorList>
    </citation>
    <scope>NUCLEOTIDE SEQUENCE</scope>
    <source>
        <strain evidence="12">CCMP3105</strain>
    </source>
</reference>
<dbReference type="PANTHER" id="PTHR43078:SF7">
    <property type="entry name" value="UDP-GLUCURONATE DECARBOXYLASE"/>
    <property type="match status" value="1"/>
</dbReference>
<evidence type="ECO:0000256" key="8">
    <source>
        <dbReference type="SAM" id="MobiDB-lite"/>
    </source>
</evidence>
<dbReference type="GO" id="GO:0048040">
    <property type="term" value="F:UDP-glucuronate decarboxylase activity"/>
    <property type="evidence" value="ECO:0007669"/>
    <property type="project" value="UniProtKB-EC"/>
</dbReference>
<protein>
    <recommendedName>
        <fullName evidence="10">NAD-dependent epimerase/dehydratase domain-containing protein</fullName>
    </recommendedName>
</protein>
<keyword evidence="6" id="KW-0456">Lyase</keyword>
<comment type="cofactor">
    <cofactor evidence="1">
        <name>NAD(+)</name>
        <dbReference type="ChEBI" id="CHEBI:57540"/>
    </cofactor>
</comment>
<keyword evidence="4" id="KW-0210">Decarboxylase</keyword>
<keyword evidence="3" id="KW-0963">Cytoplasm</keyword>
<evidence type="ECO:0000256" key="1">
    <source>
        <dbReference type="ARBA" id="ARBA00001911"/>
    </source>
</evidence>
<keyword evidence="9" id="KW-0732">Signal</keyword>
<dbReference type="FunFam" id="3.40.50.720:FF:000150">
    <property type="entry name" value="UDP-glucuronic acid decarboxylase 6"/>
    <property type="match status" value="1"/>
</dbReference>
<comment type="subcellular location">
    <subcellularLocation>
        <location evidence="2">Cytoplasm</location>
    </subcellularLocation>
</comment>
<evidence type="ECO:0000256" key="5">
    <source>
        <dbReference type="ARBA" id="ARBA00023027"/>
    </source>
</evidence>
<dbReference type="GO" id="GO:0033320">
    <property type="term" value="P:UDP-D-xylose biosynthetic process"/>
    <property type="evidence" value="ECO:0007669"/>
    <property type="project" value="UniProtKB-UniPathway"/>
</dbReference>